<reference evidence="3" key="2">
    <citation type="submission" date="2019-10" db="EMBL/GenBank/DDBJ databases">
        <title>Conservation and host-specific expression of non-tandemly repeated heterogenous ribosome RNA gene in arbuscular mycorrhizal fungi.</title>
        <authorList>
            <person name="Maeda T."/>
            <person name="Kobayashi Y."/>
            <person name="Nakagawa T."/>
            <person name="Ezawa T."/>
            <person name="Yamaguchi K."/>
            <person name="Bino T."/>
            <person name="Nishimoto Y."/>
            <person name="Shigenobu S."/>
            <person name="Kawaguchi M."/>
        </authorList>
    </citation>
    <scope>NUCLEOTIDE SEQUENCE</scope>
    <source>
        <strain evidence="3">HR1</strain>
    </source>
</reference>
<evidence type="ECO:0000256" key="1">
    <source>
        <dbReference type="SAM" id="MobiDB-lite"/>
    </source>
</evidence>
<dbReference type="EMBL" id="BLAL01000257">
    <property type="protein sequence ID" value="GES97369.1"/>
    <property type="molecule type" value="Genomic_DNA"/>
</dbReference>
<feature type="region of interest" description="Disordered" evidence="1">
    <location>
        <begin position="44"/>
        <end position="86"/>
    </location>
</feature>
<name>A0A2Z6SA29_9GLOM</name>
<evidence type="ECO:0000313" key="3">
    <source>
        <dbReference type="EMBL" id="GES97369.1"/>
    </source>
</evidence>
<feature type="compositionally biased region" description="Polar residues" evidence="1">
    <location>
        <begin position="17"/>
        <end position="28"/>
    </location>
</feature>
<dbReference type="EMBL" id="BEXD01003558">
    <property type="protein sequence ID" value="GBC01507.1"/>
    <property type="molecule type" value="Genomic_DNA"/>
</dbReference>
<protein>
    <submittedName>
        <fullName evidence="2">Uncharacterized protein</fullName>
    </submittedName>
</protein>
<gene>
    <name evidence="3" type="ORF">RCL2_002396100</name>
    <name evidence="2" type="ORF">RclHR1_04200025</name>
</gene>
<accession>A0A2Z6SA29</accession>
<reference evidence="2 4" key="1">
    <citation type="submission" date="2017-11" db="EMBL/GenBank/DDBJ databases">
        <title>The genome of Rhizophagus clarus HR1 reveals common genetic basis of auxotrophy among arbuscular mycorrhizal fungi.</title>
        <authorList>
            <person name="Kobayashi Y."/>
        </authorList>
    </citation>
    <scope>NUCLEOTIDE SEQUENCE [LARGE SCALE GENOMIC DNA]</scope>
    <source>
        <strain evidence="2 4">HR1</strain>
    </source>
</reference>
<dbReference type="AlphaFoldDB" id="A0A2Z6SA29"/>
<sequence>MDEDNVTKTAADVGVDGSSSPPKENNTASTFLSSALNVTAALSAPNSNASGGLNASMHARTMTPASPPKASPDKATADNPPVNLLPVQTPTFSIERMIFKLRLLPT</sequence>
<proteinExistence type="predicted"/>
<evidence type="ECO:0000313" key="4">
    <source>
        <dbReference type="Proteomes" id="UP000247702"/>
    </source>
</evidence>
<dbReference type="Proteomes" id="UP000247702">
    <property type="component" value="Unassembled WGS sequence"/>
</dbReference>
<comment type="caution">
    <text evidence="2">The sequence shown here is derived from an EMBL/GenBank/DDBJ whole genome shotgun (WGS) entry which is preliminary data.</text>
</comment>
<organism evidence="2 4">
    <name type="scientific">Rhizophagus clarus</name>
    <dbReference type="NCBI Taxonomy" id="94130"/>
    <lineage>
        <taxon>Eukaryota</taxon>
        <taxon>Fungi</taxon>
        <taxon>Fungi incertae sedis</taxon>
        <taxon>Mucoromycota</taxon>
        <taxon>Glomeromycotina</taxon>
        <taxon>Glomeromycetes</taxon>
        <taxon>Glomerales</taxon>
        <taxon>Glomeraceae</taxon>
        <taxon>Rhizophagus</taxon>
    </lineage>
</organism>
<evidence type="ECO:0000313" key="2">
    <source>
        <dbReference type="EMBL" id="GBC01507.1"/>
    </source>
</evidence>
<feature type="compositionally biased region" description="Polar residues" evidence="1">
    <location>
        <begin position="44"/>
        <end position="53"/>
    </location>
</feature>
<keyword evidence="4" id="KW-1185">Reference proteome</keyword>
<dbReference type="Proteomes" id="UP000615446">
    <property type="component" value="Unassembled WGS sequence"/>
</dbReference>
<feature type="region of interest" description="Disordered" evidence="1">
    <location>
        <begin position="1"/>
        <end position="28"/>
    </location>
</feature>